<evidence type="ECO:0000313" key="2">
    <source>
        <dbReference type="Proteomes" id="UP000198599"/>
    </source>
</evidence>
<reference evidence="2" key="1">
    <citation type="submission" date="2016-10" db="EMBL/GenBank/DDBJ databases">
        <authorList>
            <person name="Varghese N."/>
            <person name="Submissions S."/>
        </authorList>
    </citation>
    <scope>NUCLEOTIDE SEQUENCE [LARGE SCALE GENOMIC DNA]</scope>
    <source>
        <strain evidence="2">DSM 28463</strain>
    </source>
</reference>
<evidence type="ECO:0008006" key="3">
    <source>
        <dbReference type="Google" id="ProtNLM"/>
    </source>
</evidence>
<organism evidence="1 2">
    <name type="scientific">Roseovarius lutimaris</name>
    <dbReference type="NCBI Taxonomy" id="1005928"/>
    <lineage>
        <taxon>Bacteria</taxon>
        <taxon>Pseudomonadati</taxon>
        <taxon>Pseudomonadota</taxon>
        <taxon>Alphaproteobacteria</taxon>
        <taxon>Rhodobacterales</taxon>
        <taxon>Roseobacteraceae</taxon>
        <taxon>Roseovarius</taxon>
    </lineage>
</organism>
<name>A0A1I5FIY1_9RHOB</name>
<dbReference type="EMBL" id="FOVP01000020">
    <property type="protein sequence ID" value="SFO23700.1"/>
    <property type="molecule type" value="Genomic_DNA"/>
</dbReference>
<dbReference type="Proteomes" id="UP000198599">
    <property type="component" value="Unassembled WGS sequence"/>
</dbReference>
<gene>
    <name evidence="1" type="ORF">SAMN04487859_12047</name>
</gene>
<dbReference type="STRING" id="1005928.SAMN04487859_12047"/>
<dbReference type="Pfam" id="PF09898">
    <property type="entry name" value="DUF2125"/>
    <property type="match status" value="1"/>
</dbReference>
<dbReference type="InterPro" id="IPR018666">
    <property type="entry name" value="DUF2125"/>
</dbReference>
<proteinExistence type="predicted"/>
<accession>A0A1I5FIY1</accession>
<sequence length="333" mass="36490">MRALLTLIVIATLGWSGYWFVGQRGLQQAFGQWFDTRRAEGWVAETSDLSVQGFPNRFDTSFRDLALADPETGLAWEAPFFQILALSYRPNHVIAVWPDDQLFATPQDKFRVQSTDMRASLVLAPNTALAPERATLTAEFLRVAPARRPDETTALTALTLAAERNGEATYRFGLSARGLSPSTPWRARLDPQNSLPTQLAGVRADLSVRFDKPWDRSAIEDARPQPTHIKLDLADATWGQLQLQAAGEVSIDAVGQPTGEITIKARNWRDILELAVTAGAVPDSLAQSLESGLSMMAQMAGNPQTLDIPLSLRNGRVMLGPIPLGPAPVLRLR</sequence>
<dbReference type="AlphaFoldDB" id="A0A1I5FIY1"/>
<dbReference type="OrthoDB" id="7625707at2"/>
<keyword evidence="2" id="KW-1185">Reference proteome</keyword>
<protein>
    <recommendedName>
        <fullName evidence="3">DUF2125 domain-containing protein</fullName>
    </recommendedName>
</protein>
<dbReference type="RefSeq" id="WP_092841306.1">
    <property type="nucleotide sequence ID" value="NZ_FOVP01000020.1"/>
</dbReference>
<evidence type="ECO:0000313" key="1">
    <source>
        <dbReference type="EMBL" id="SFO23700.1"/>
    </source>
</evidence>